<keyword evidence="3" id="KW-0807">Transducer</keyword>
<keyword evidence="4" id="KW-1133">Transmembrane helix</keyword>
<dbReference type="InterPro" id="IPR051310">
    <property type="entry name" value="MCP_chemotaxis"/>
</dbReference>
<feature type="transmembrane region" description="Helical" evidence="4">
    <location>
        <begin position="120"/>
        <end position="138"/>
    </location>
</feature>
<feature type="transmembrane region" description="Helical" evidence="4">
    <location>
        <begin position="94"/>
        <end position="113"/>
    </location>
</feature>
<keyword evidence="4" id="KW-0812">Transmembrane</keyword>
<keyword evidence="1" id="KW-0488">Methylation</keyword>
<evidence type="ECO:0000256" key="3">
    <source>
        <dbReference type="PROSITE-ProRule" id="PRU00284"/>
    </source>
</evidence>
<dbReference type="PANTHER" id="PTHR43531:SF14">
    <property type="entry name" value="METHYL-ACCEPTING CHEMOTAXIS PROTEIN I-RELATED"/>
    <property type="match status" value="1"/>
</dbReference>
<dbReference type="GO" id="GO:0004888">
    <property type="term" value="F:transmembrane signaling receptor activity"/>
    <property type="evidence" value="ECO:0007669"/>
    <property type="project" value="InterPro"/>
</dbReference>
<dbReference type="SUPFAM" id="SSF58104">
    <property type="entry name" value="Methyl-accepting chemotaxis protein (MCP) signaling domain"/>
    <property type="match status" value="1"/>
</dbReference>
<comment type="similarity">
    <text evidence="2">Belongs to the methyl-accepting chemotaxis (MCP) protein family.</text>
</comment>
<dbReference type="PANTHER" id="PTHR43531">
    <property type="entry name" value="PROTEIN ICFG"/>
    <property type="match status" value="1"/>
</dbReference>
<dbReference type="GO" id="GO:0006935">
    <property type="term" value="P:chemotaxis"/>
    <property type="evidence" value="ECO:0007669"/>
    <property type="project" value="InterPro"/>
</dbReference>
<evidence type="ECO:0000259" key="5">
    <source>
        <dbReference type="PROSITE" id="PS50111"/>
    </source>
</evidence>
<dbReference type="GO" id="GO:0007165">
    <property type="term" value="P:signal transduction"/>
    <property type="evidence" value="ECO:0007669"/>
    <property type="project" value="UniProtKB-KW"/>
</dbReference>
<dbReference type="GO" id="GO:0005886">
    <property type="term" value="C:plasma membrane"/>
    <property type="evidence" value="ECO:0007669"/>
    <property type="project" value="TreeGrafter"/>
</dbReference>
<feature type="transmembrane region" description="Helical" evidence="4">
    <location>
        <begin position="28"/>
        <end position="56"/>
    </location>
</feature>
<feature type="transmembrane region" description="Helical" evidence="4">
    <location>
        <begin position="68"/>
        <end position="88"/>
    </location>
</feature>
<gene>
    <name evidence="6" type="ORF">SAMN05444370_102425</name>
</gene>
<dbReference type="SMART" id="SM00283">
    <property type="entry name" value="MA"/>
    <property type="match status" value="1"/>
</dbReference>
<dbReference type="Pfam" id="PF00015">
    <property type="entry name" value="MCPsignal"/>
    <property type="match status" value="1"/>
</dbReference>
<keyword evidence="7" id="KW-1185">Reference proteome</keyword>
<dbReference type="PROSITE" id="PS50111">
    <property type="entry name" value="CHEMOTAXIS_TRANSDUC_2"/>
    <property type="match status" value="1"/>
</dbReference>
<dbReference type="RefSeq" id="WP_093249472.1">
    <property type="nucleotide sequence ID" value="NZ_FNQM01000002.1"/>
</dbReference>
<evidence type="ECO:0000313" key="7">
    <source>
        <dbReference type="Proteomes" id="UP000198703"/>
    </source>
</evidence>
<dbReference type="InterPro" id="IPR004089">
    <property type="entry name" value="MCPsignal_dom"/>
</dbReference>
<dbReference type="OrthoDB" id="354287at2"/>
<accession>A0A1H3XIG5</accession>
<evidence type="ECO:0000256" key="4">
    <source>
        <dbReference type="SAM" id="Phobius"/>
    </source>
</evidence>
<protein>
    <submittedName>
        <fullName evidence="6">Methyl-accepting chemotaxis protein</fullName>
    </submittedName>
</protein>
<dbReference type="STRING" id="89524.SAMN05444370_102425"/>
<dbReference type="PRINTS" id="PR00260">
    <property type="entry name" value="CHEMTRNSDUCR"/>
</dbReference>
<keyword evidence="4" id="KW-0472">Membrane</keyword>
<dbReference type="AlphaFoldDB" id="A0A1H3XIG5"/>
<sequence length="556" mass="56161">MTGTVSAADEAAPVARLFGLAAWLHVPVVASCAALAGTSVALAAGLSAGVAAGGMLASRAGAMGRVPLALSLMAQPAIAVGALSGHAWQVDAHMYFFAMLAALTALVNVPALVAATGLVAVHHLALNFGLPALIYPGGADTGRTLVHAVVLLVEAGALIAMVIHRQKLTAEAHERTRAAVAAQAETVAMEEAAEREREATFAMLEAEFASVVEQGVRGDFSGRIAPKFSDDAVNRLATGLNGLFTAVDSSLGRLEERLGRVAEGDLRGGGAVVGQGRFGECERRMEQSAEALSRLVGGIAAAAAEARDAAESISRDVRSVSGEVEGQAAAVEETAAALQEIASRISASATMLERADGMARGAADRTQKGEALAKGAVAAVGRIEESSEKIKEIIGLIDGIAFQTNLLALNAAVEAARAGEAGRGFAVVATEVRTLSQRTTEAAASVGELIRQSAEAVNDGVRMVQDTGAALGEISSSMSGLIEAVGDVAASGREQAEGVSEVSTAIGRIDIAVQSNAAASAAAADAAQGLALRIDGLDDLAGAFTVADHRRGARAA</sequence>
<dbReference type="InterPro" id="IPR004090">
    <property type="entry name" value="Chemotax_Me-accpt_rcpt"/>
</dbReference>
<name>A0A1H3XIG5_9RHOB</name>
<organism evidence="6 7">
    <name type="scientific">Rubrimonas cliftonensis</name>
    <dbReference type="NCBI Taxonomy" id="89524"/>
    <lineage>
        <taxon>Bacteria</taxon>
        <taxon>Pseudomonadati</taxon>
        <taxon>Pseudomonadota</taxon>
        <taxon>Alphaproteobacteria</taxon>
        <taxon>Rhodobacterales</taxon>
        <taxon>Paracoccaceae</taxon>
        <taxon>Rubrimonas</taxon>
    </lineage>
</organism>
<feature type="transmembrane region" description="Helical" evidence="4">
    <location>
        <begin position="144"/>
        <end position="163"/>
    </location>
</feature>
<evidence type="ECO:0000256" key="2">
    <source>
        <dbReference type="ARBA" id="ARBA00029447"/>
    </source>
</evidence>
<proteinExistence type="inferred from homology"/>
<feature type="domain" description="Methyl-accepting transducer" evidence="5">
    <location>
        <begin position="302"/>
        <end position="531"/>
    </location>
</feature>
<evidence type="ECO:0000313" key="6">
    <source>
        <dbReference type="EMBL" id="SDZ98741.1"/>
    </source>
</evidence>
<dbReference type="EMBL" id="FNQM01000002">
    <property type="protein sequence ID" value="SDZ98741.1"/>
    <property type="molecule type" value="Genomic_DNA"/>
</dbReference>
<dbReference type="Proteomes" id="UP000198703">
    <property type="component" value="Unassembled WGS sequence"/>
</dbReference>
<reference evidence="6 7" key="1">
    <citation type="submission" date="2016-10" db="EMBL/GenBank/DDBJ databases">
        <authorList>
            <person name="de Groot N.N."/>
        </authorList>
    </citation>
    <scope>NUCLEOTIDE SEQUENCE [LARGE SCALE GENOMIC DNA]</scope>
    <source>
        <strain evidence="6 7">DSM 15345</strain>
    </source>
</reference>
<dbReference type="Gene3D" id="1.10.287.950">
    <property type="entry name" value="Methyl-accepting chemotaxis protein"/>
    <property type="match status" value="1"/>
</dbReference>
<evidence type="ECO:0000256" key="1">
    <source>
        <dbReference type="ARBA" id="ARBA00022481"/>
    </source>
</evidence>